<reference evidence="1 2" key="1">
    <citation type="submission" date="2019-03" db="EMBL/GenBank/DDBJ databases">
        <title>Whole genome sequence of Arthrobacter sp JH1-1.</title>
        <authorList>
            <person name="Trinh H.N."/>
        </authorList>
    </citation>
    <scope>NUCLEOTIDE SEQUENCE [LARGE SCALE GENOMIC DNA]</scope>
    <source>
        <strain evidence="1 2">JH1-1</strain>
    </source>
</reference>
<proteinExistence type="predicted"/>
<evidence type="ECO:0000313" key="2">
    <source>
        <dbReference type="Proteomes" id="UP000295511"/>
    </source>
</evidence>
<evidence type="ECO:0000313" key="1">
    <source>
        <dbReference type="EMBL" id="TDF91653.1"/>
    </source>
</evidence>
<dbReference type="RefSeq" id="WP_133206046.1">
    <property type="nucleotide sequence ID" value="NZ_SMRU01000028.1"/>
</dbReference>
<keyword evidence="2" id="KW-1185">Reference proteome</keyword>
<comment type="caution">
    <text evidence="1">The sequence shown here is derived from an EMBL/GenBank/DDBJ whole genome shotgun (WGS) entry which is preliminary data.</text>
</comment>
<organism evidence="1 2">
    <name type="scientific">Arthrobacter terricola</name>
    <dbReference type="NCBI Taxonomy" id="2547396"/>
    <lineage>
        <taxon>Bacteria</taxon>
        <taxon>Bacillati</taxon>
        <taxon>Actinomycetota</taxon>
        <taxon>Actinomycetes</taxon>
        <taxon>Micrococcales</taxon>
        <taxon>Micrococcaceae</taxon>
        <taxon>Arthrobacter</taxon>
    </lineage>
</organism>
<gene>
    <name evidence="1" type="ORF">E1809_20245</name>
</gene>
<dbReference type="AlphaFoldDB" id="A0A4R5K941"/>
<protein>
    <submittedName>
        <fullName evidence="1">Uncharacterized protein</fullName>
    </submittedName>
</protein>
<accession>A0A4R5K941</accession>
<name>A0A4R5K941_9MICC</name>
<dbReference type="Proteomes" id="UP000295511">
    <property type="component" value="Unassembled WGS sequence"/>
</dbReference>
<sequence length="206" mass="22249">MTTVDSRDHADALVDDPGSTYDLIVLHRDRIVFHDHAGSPKERLRMCTALLTGGGTYPMVDAGEINILVRSRPSAPPDLVLDAVAKLCRRWGVNIYASTTHKKPATPLLNGPAMLFSVITDYGPGAGRTIAEHFPSREARHAGLLQRVGTFFPGQEKQPGISPDTEQRLASLLGALLTPANIMLTESAWNEASGMYAPAGRLLQVL</sequence>
<dbReference type="EMBL" id="SMRU01000028">
    <property type="protein sequence ID" value="TDF91653.1"/>
    <property type="molecule type" value="Genomic_DNA"/>
</dbReference>
<dbReference type="OrthoDB" id="4924123at2"/>